<evidence type="ECO:0000313" key="3">
    <source>
        <dbReference type="EMBL" id="EEH54327.1"/>
    </source>
</evidence>
<feature type="transmembrane region" description="Helical" evidence="2">
    <location>
        <begin position="47"/>
        <end position="66"/>
    </location>
</feature>
<dbReference type="EMBL" id="GG663744">
    <property type="protein sequence ID" value="EEH54327.1"/>
    <property type="molecule type" value="Genomic_DNA"/>
</dbReference>
<feature type="transmembrane region" description="Helical" evidence="2">
    <location>
        <begin position="211"/>
        <end position="231"/>
    </location>
</feature>
<feature type="region of interest" description="Disordered" evidence="1">
    <location>
        <begin position="242"/>
        <end position="267"/>
    </location>
</feature>
<name>C1N0U3_MICPC</name>
<keyword evidence="2" id="KW-0472">Membrane</keyword>
<dbReference type="AlphaFoldDB" id="C1N0U3"/>
<protein>
    <submittedName>
        <fullName evidence="3">Predicted protein</fullName>
    </submittedName>
</protein>
<dbReference type="KEGG" id="mpp:MICPUCDRAFT_41615"/>
<dbReference type="GeneID" id="9686893"/>
<accession>C1N0U3</accession>
<keyword evidence="4" id="KW-1185">Reference proteome</keyword>
<proteinExistence type="predicted"/>
<evidence type="ECO:0000256" key="2">
    <source>
        <dbReference type="SAM" id="Phobius"/>
    </source>
</evidence>
<evidence type="ECO:0000256" key="1">
    <source>
        <dbReference type="SAM" id="MobiDB-lite"/>
    </source>
</evidence>
<sequence length="267" mass="28737">MAAALIAPHLPGCAYASALCIVINGIARTPKRSRRLISGTPLYLYQVALAFQILVYPALTLSAWSASRGGLYSVSWLKDGWGSNAMADAKLYERAFMCAVMGFMVKDLYLFKDDALFFLHHVVAIVGLLLFFVVPAGLGSFILGTTIFELGNFTFNIALVYGKDSGRATSGRTKHLAEVCYAVGMPLSNVVGGAMFLWFATFPGLKGTSWVYGLGAMWFGLIAGRLLVVYGRWGAYVESRKLGSARGPGGERRSARIAAAPAGPKRE</sequence>
<reference evidence="3 4" key="1">
    <citation type="journal article" date="2009" name="Science">
        <title>Green evolution and dynamic adaptations revealed by genomes of the marine picoeukaryotes Micromonas.</title>
        <authorList>
            <person name="Worden A.Z."/>
            <person name="Lee J.H."/>
            <person name="Mock T."/>
            <person name="Rouze P."/>
            <person name="Simmons M.P."/>
            <person name="Aerts A.L."/>
            <person name="Allen A.E."/>
            <person name="Cuvelier M.L."/>
            <person name="Derelle E."/>
            <person name="Everett M.V."/>
            <person name="Foulon E."/>
            <person name="Grimwood J."/>
            <person name="Gundlach H."/>
            <person name="Henrissat B."/>
            <person name="Napoli C."/>
            <person name="McDonald S.M."/>
            <person name="Parker M.S."/>
            <person name="Rombauts S."/>
            <person name="Salamov A."/>
            <person name="Von Dassow P."/>
            <person name="Badger J.H."/>
            <person name="Coutinho P.M."/>
            <person name="Demir E."/>
            <person name="Dubchak I."/>
            <person name="Gentemann C."/>
            <person name="Eikrem W."/>
            <person name="Gready J.E."/>
            <person name="John U."/>
            <person name="Lanier W."/>
            <person name="Lindquist E.A."/>
            <person name="Lucas S."/>
            <person name="Mayer K.F."/>
            <person name="Moreau H."/>
            <person name="Not F."/>
            <person name="Otillar R."/>
            <person name="Panaud O."/>
            <person name="Pangilinan J."/>
            <person name="Paulsen I."/>
            <person name="Piegu B."/>
            <person name="Poliakov A."/>
            <person name="Robbens S."/>
            <person name="Schmutz J."/>
            <person name="Toulza E."/>
            <person name="Wyss T."/>
            <person name="Zelensky A."/>
            <person name="Zhou K."/>
            <person name="Armbrust E.V."/>
            <person name="Bhattacharya D."/>
            <person name="Goodenough U.W."/>
            <person name="Van de Peer Y."/>
            <person name="Grigoriev I.V."/>
        </authorList>
    </citation>
    <scope>NUCLEOTIDE SEQUENCE [LARGE SCALE GENOMIC DNA]</scope>
    <source>
        <strain evidence="3 4">CCMP1545</strain>
    </source>
</reference>
<organism evidence="4">
    <name type="scientific">Micromonas pusilla (strain CCMP1545)</name>
    <name type="common">Picoplanktonic green alga</name>
    <dbReference type="NCBI Taxonomy" id="564608"/>
    <lineage>
        <taxon>Eukaryota</taxon>
        <taxon>Viridiplantae</taxon>
        <taxon>Chlorophyta</taxon>
        <taxon>Mamiellophyceae</taxon>
        <taxon>Mamiellales</taxon>
        <taxon>Mamiellaceae</taxon>
        <taxon>Micromonas</taxon>
    </lineage>
</organism>
<feature type="transmembrane region" description="Helical" evidence="2">
    <location>
        <begin position="179"/>
        <end position="199"/>
    </location>
</feature>
<feature type="transmembrane region" description="Helical" evidence="2">
    <location>
        <begin position="140"/>
        <end position="159"/>
    </location>
</feature>
<gene>
    <name evidence="3" type="ORF">MICPUCDRAFT_41615</name>
</gene>
<dbReference type="RefSeq" id="XP_003061697.1">
    <property type="nucleotide sequence ID" value="XM_003061651.1"/>
</dbReference>
<feature type="transmembrane region" description="Helical" evidence="2">
    <location>
        <begin position="116"/>
        <end position="134"/>
    </location>
</feature>
<evidence type="ECO:0000313" key="4">
    <source>
        <dbReference type="Proteomes" id="UP000001876"/>
    </source>
</evidence>
<dbReference type="Proteomes" id="UP000001876">
    <property type="component" value="Unassembled WGS sequence"/>
</dbReference>
<keyword evidence="2" id="KW-0812">Transmembrane</keyword>
<feature type="transmembrane region" description="Helical" evidence="2">
    <location>
        <begin position="6"/>
        <end position="27"/>
    </location>
</feature>
<keyword evidence="2" id="KW-1133">Transmembrane helix</keyword>